<dbReference type="EMBL" id="JAERRF010000002">
    <property type="protein sequence ID" value="MBL1095712.1"/>
    <property type="molecule type" value="Genomic_DNA"/>
</dbReference>
<keyword evidence="1" id="KW-0812">Transmembrane</keyword>
<reference evidence="2 3" key="1">
    <citation type="submission" date="2021-01" db="EMBL/GenBank/DDBJ databases">
        <title>WGS of actinomycetes isolated from Thailand.</title>
        <authorList>
            <person name="Thawai C."/>
        </authorList>
    </citation>
    <scope>NUCLEOTIDE SEQUENCE [LARGE SCALE GENOMIC DNA]</scope>
    <source>
        <strain evidence="2 3">CA1R205</strain>
    </source>
</reference>
<keyword evidence="1" id="KW-0472">Membrane</keyword>
<dbReference type="Proteomes" id="UP000634229">
    <property type="component" value="Unassembled WGS sequence"/>
</dbReference>
<keyword evidence="1" id="KW-1133">Transmembrane helix</keyword>
<name>A0ABS1N6L0_9ACTN</name>
<protein>
    <recommendedName>
        <fullName evidence="4">ABC transporter permease</fullName>
    </recommendedName>
</protein>
<proteinExistence type="predicted"/>
<evidence type="ECO:0000313" key="3">
    <source>
        <dbReference type="Proteomes" id="UP000634229"/>
    </source>
</evidence>
<feature type="transmembrane region" description="Helical" evidence="1">
    <location>
        <begin position="37"/>
        <end position="58"/>
    </location>
</feature>
<evidence type="ECO:0000313" key="2">
    <source>
        <dbReference type="EMBL" id="MBL1095712.1"/>
    </source>
</evidence>
<evidence type="ECO:0008006" key="4">
    <source>
        <dbReference type="Google" id="ProtNLM"/>
    </source>
</evidence>
<dbReference type="RefSeq" id="WP_201871238.1">
    <property type="nucleotide sequence ID" value="NZ_JAERRF010000002.1"/>
</dbReference>
<accession>A0ABS1N6L0</accession>
<comment type="caution">
    <text evidence="2">The sequence shown here is derived from an EMBL/GenBank/DDBJ whole genome shotgun (WGS) entry which is preliminary data.</text>
</comment>
<sequence length="61" mass="6284">MERKLLFVTVAVLFAVVVALLAGMLERTGGARLTVAIRTGAAAFAATLPLVILIMSTVGVV</sequence>
<organism evidence="2 3">
    <name type="scientific">Streptomyces coffeae</name>
    <dbReference type="NCBI Taxonomy" id="621382"/>
    <lineage>
        <taxon>Bacteria</taxon>
        <taxon>Bacillati</taxon>
        <taxon>Actinomycetota</taxon>
        <taxon>Actinomycetes</taxon>
        <taxon>Kitasatosporales</taxon>
        <taxon>Streptomycetaceae</taxon>
        <taxon>Streptomyces</taxon>
    </lineage>
</organism>
<gene>
    <name evidence="2" type="ORF">JK363_03255</name>
</gene>
<feature type="transmembrane region" description="Helical" evidence="1">
    <location>
        <begin position="6"/>
        <end position="25"/>
    </location>
</feature>
<keyword evidence="3" id="KW-1185">Reference proteome</keyword>
<evidence type="ECO:0000256" key="1">
    <source>
        <dbReference type="SAM" id="Phobius"/>
    </source>
</evidence>